<feature type="transmembrane region" description="Helical" evidence="11">
    <location>
        <begin position="1165"/>
        <end position="1188"/>
    </location>
</feature>
<evidence type="ECO:0000256" key="9">
    <source>
        <dbReference type="ARBA" id="ARBA00022989"/>
    </source>
</evidence>
<feature type="transmembrane region" description="Helical" evidence="11">
    <location>
        <begin position="1023"/>
        <end position="1046"/>
    </location>
</feature>
<dbReference type="GO" id="GO:0006686">
    <property type="term" value="P:sphingomyelin biosynthetic process"/>
    <property type="evidence" value="ECO:0007669"/>
    <property type="project" value="Ensembl"/>
</dbReference>
<reference evidence="13 14" key="1">
    <citation type="submission" date="2014-03" db="EMBL/GenBank/DDBJ databases">
        <authorList>
            <person name="Warren W."/>
            <person name="Wilson R.K."/>
        </authorList>
    </citation>
    <scope>NUCLEOTIDE SEQUENCE</scope>
</reference>
<feature type="transmembrane region" description="Helical" evidence="11">
    <location>
        <begin position="334"/>
        <end position="355"/>
    </location>
</feature>
<evidence type="ECO:0000256" key="10">
    <source>
        <dbReference type="ARBA" id="ARBA00023136"/>
    </source>
</evidence>
<dbReference type="Proteomes" id="UP000029965">
    <property type="component" value="Chromosome 16"/>
</dbReference>
<sequence length="1623" mass="183809">MKKRDISVCQQTWALLCKNFLKKWRMKRESLMEWLNSLLLLLCLYIYPHSHQVNDFSSLLTMDLGRVDTFNESRFSVAYTPVTNTTQQIMNKVASAPFLAAKGKEVLGLPDEESIKEFTANYPEEIVRVIFTNTYSYHLKFLLGHEMPAKKEHKDHTAYCYETNEDVYCEVSVFWKEGFVALQAAINAAIIEITTNHSVMEELMSVTGKNMKMHSFIGQSGVVTDLYLFSCIISFSPFIYYASVNVTRERKRMKGLMTMMGLRDSAFWLSWGLLYAGFIFIMALFLTLVIKSTLFIILSGFMVVFSLFLLYGLSLIALAFLMSILVKKSFLTGLVVFLLTVFWGSLGFTALYRYLPASLEWILSLLSPFAFMLGMAQLLHLDYDLNSNAFPHPLDGSNIIVATNFMLAFDTCLYLALAIYLEKILPNEYGHRRSPLFFLKSSFWSQTQKADHMALEDEMDADPSSHDSFEPVPPEFHGKEAIRIRNVTKEYKGKPDKIEALKDLVFDIYEGQITAILGHSGAGKSTLLNILSGLSTPTKGSVTIYNNKLSEVADLENLSKLTGVCPQSNVQFDFLTVRENLRLFAKIKGILPQEVDKEIQRVLLELEMKNIQDVLAQNLSGGRKRKLTFGIAILGEPQIFLLDEPTAGLDPFSRHQVWNLLKERKTDRVILFSTQFMDEADILADRKVFLSQGKLKCAGSSLFLKKKWGIGYHLSLQLNEVCVEENITSLVKQHIPDAKLSAKSEGKLVYTLPLERTNKFPELYKDLDSYPDLGIENYGVSMTTLNEVFLKLEGKSTINESDIAILGEVQVEKADDTERLVEMEQVLSSLNKMRKTIGGVALWRQQICAIARVRLLKLKYERKALLALLLILMTGFCPLLVEYTMVNIYYNSYTWELSPHLYFLAPGQQPHDPLTQLLIINKTGASIDDFIHSVEHQNIALEVDAFGTRNGTDDPSYNGAITVCGSEKNYSFSLACNAKRLNCFPVLMDIVSNGLLGMVKPSVHIQTERSTFLENGQANPIGFLAYIMFWLVLTSSCPPYIAMSSIDDYKNRARSQLRISGLSPSAYWFGQALVDVSLYFLVFVFIYLMSYISNLEDMLLTIIHIIQIPCAVGYSFSLIFMTYVISFIFHKGRKNSGIWSFCFYVITVFSVAGFAFNVFESDIPFIFTFLIPPATMIGCLFLSSHLLFSSLFSEERMDVQPFLVFLIPFLHFIIFLFILRCLEWKFGKKSMRKDPFFRISPRSSDVCQNPEEPEGEDEDVQMERVRTANALNSTNFDEKPVIIASCLRKEYVGKRKGCFSKRKNKIATRNVSFCVRKGEVLGLLGHNGAGKSTSIKVITGDTKPTAGQVLLKGSSGGDALEFLGYCPQENALWPNLTVRQHLEVYAAVKGLRKGDAEVAITRLVDALKLQDQLKSPVKTLSEGIKRKLCFVLSILGNPSVVLLDEPSTGMDPEGQQQMWQAIRATFRNTERGALLTTHYMAEAEAVCDRVAIMVSGRLRCIGSIQHLKSKFGKDYLLEMKVKNLAQVEPLHAEILRLFPQAARQERYSSLMVYKLPVEDVRPLAQAFFKLEKVKQSFDLEEYSLSQSTLEQVFLELSKEQELGDFEEDFDSSVKWKLLPKEEP</sequence>
<dbReference type="InterPro" id="IPR013525">
    <property type="entry name" value="ABC2_TM"/>
</dbReference>
<keyword evidence="14" id="KW-1185">Reference proteome</keyword>
<dbReference type="Ensembl" id="ENSCSAT00000002281.1">
    <property type="protein sequence ID" value="ENSCSAP00000000605.1"/>
    <property type="gene ID" value="ENSCSAG00000004307.1"/>
</dbReference>
<reference evidence="13" key="3">
    <citation type="submission" date="2025-09" db="UniProtKB">
        <authorList>
            <consortium name="Ensembl"/>
        </authorList>
    </citation>
    <scope>IDENTIFICATION</scope>
</reference>
<dbReference type="PROSITE" id="PS50893">
    <property type="entry name" value="ABC_TRANSPORTER_2"/>
    <property type="match status" value="2"/>
</dbReference>
<evidence type="ECO:0000256" key="5">
    <source>
        <dbReference type="ARBA" id="ARBA00022737"/>
    </source>
</evidence>
<feature type="transmembrane region" description="Helical" evidence="11">
    <location>
        <begin position="1141"/>
        <end position="1159"/>
    </location>
</feature>
<evidence type="ECO:0000256" key="8">
    <source>
        <dbReference type="ARBA" id="ARBA00022967"/>
    </source>
</evidence>
<evidence type="ECO:0000256" key="7">
    <source>
        <dbReference type="ARBA" id="ARBA00022840"/>
    </source>
</evidence>
<comment type="similarity">
    <text evidence="2">Belongs to the ABC transporter superfamily. ABCA family.</text>
</comment>
<proteinExistence type="inferred from homology"/>
<dbReference type="EMBL" id="AQIB01117675">
    <property type="status" value="NOT_ANNOTATED_CDS"/>
    <property type="molecule type" value="Genomic_DNA"/>
</dbReference>
<organism evidence="13 14">
    <name type="scientific">Chlorocebus sabaeus</name>
    <name type="common">Green monkey</name>
    <name type="synonym">Simia sabaea</name>
    <dbReference type="NCBI Taxonomy" id="60711"/>
    <lineage>
        <taxon>Eukaryota</taxon>
        <taxon>Metazoa</taxon>
        <taxon>Chordata</taxon>
        <taxon>Craniata</taxon>
        <taxon>Vertebrata</taxon>
        <taxon>Euteleostomi</taxon>
        <taxon>Mammalia</taxon>
        <taxon>Eutheria</taxon>
        <taxon>Euarchontoglires</taxon>
        <taxon>Primates</taxon>
        <taxon>Haplorrhini</taxon>
        <taxon>Catarrhini</taxon>
        <taxon>Cercopithecidae</taxon>
        <taxon>Cercopithecinae</taxon>
        <taxon>Chlorocebus</taxon>
    </lineage>
</organism>
<dbReference type="PANTHER" id="PTHR19229">
    <property type="entry name" value="ATP-BINDING CASSETTE TRANSPORTER SUBFAMILY A ABCA"/>
    <property type="match status" value="1"/>
</dbReference>
<dbReference type="eggNOG" id="KOG0059">
    <property type="taxonomic scope" value="Eukaryota"/>
</dbReference>
<dbReference type="GO" id="GO:0010875">
    <property type="term" value="P:positive regulation of cholesterol efflux"/>
    <property type="evidence" value="ECO:0007669"/>
    <property type="project" value="Ensembl"/>
</dbReference>
<evidence type="ECO:0000256" key="11">
    <source>
        <dbReference type="SAM" id="Phobius"/>
    </source>
</evidence>
<keyword evidence="10 11" id="KW-0472">Membrane</keyword>
<feature type="transmembrane region" description="Helical" evidence="11">
    <location>
        <begin position="1102"/>
        <end position="1129"/>
    </location>
</feature>
<feature type="transmembrane region" description="Helical" evidence="11">
    <location>
        <begin position="1200"/>
        <end position="1219"/>
    </location>
</feature>
<dbReference type="InterPro" id="IPR056264">
    <property type="entry name" value="R2_ABCA1-4-like"/>
</dbReference>
<protein>
    <submittedName>
        <fullName evidence="13">ATP binding cassette subfamily A member 8</fullName>
    </submittedName>
</protein>
<dbReference type="Gene3D" id="3.40.50.300">
    <property type="entry name" value="P-loop containing nucleotide triphosphate hydrolases"/>
    <property type="match status" value="2"/>
</dbReference>
<keyword evidence="7" id="KW-0067">ATP-binding</keyword>
<dbReference type="SUPFAM" id="SSF52540">
    <property type="entry name" value="P-loop containing nucleoside triphosphate hydrolases"/>
    <property type="match status" value="2"/>
</dbReference>
<dbReference type="Pfam" id="PF23321">
    <property type="entry name" value="R1_ABCA1"/>
    <property type="match status" value="1"/>
</dbReference>
<evidence type="ECO:0000256" key="1">
    <source>
        <dbReference type="ARBA" id="ARBA00004141"/>
    </source>
</evidence>
<feature type="domain" description="ABC transporter" evidence="12">
    <location>
        <begin position="482"/>
        <end position="717"/>
    </location>
</feature>
<reference evidence="13" key="2">
    <citation type="submission" date="2025-08" db="UniProtKB">
        <authorList>
            <consortium name="Ensembl"/>
        </authorList>
    </citation>
    <scope>IDENTIFICATION</scope>
</reference>
<evidence type="ECO:0000259" key="12">
    <source>
        <dbReference type="PROSITE" id="PS50893"/>
    </source>
</evidence>
<dbReference type="CDD" id="cd03263">
    <property type="entry name" value="ABC_subfamily_A"/>
    <property type="match status" value="2"/>
</dbReference>
<dbReference type="Pfam" id="PF00005">
    <property type="entry name" value="ABC_tran"/>
    <property type="match status" value="2"/>
</dbReference>
<evidence type="ECO:0000313" key="14">
    <source>
        <dbReference type="Proteomes" id="UP000029965"/>
    </source>
</evidence>
<feature type="domain" description="ABC transporter" evidence="12">
    <location>
        <begin position="1287"/>
        <end position="1520"/>
    </location>
</feature>
<dbReference type="OMA" id="GVCYHMP"/>
<dbReference type="FunFam" id="3.40.50.300:FF:000436">
    <property type="entry name" value="ATP binding cassette subfamily A member 9"/>
    <property type="match status" value="1"/>
</dbReference>
<keyword evidence="5" id="KW-0677">Repeat</keyword>
<evidence type="ECO:0000313" key="13">
    <source>
        <dbReference type="Ensembl" id="ENSCSAP00000000605.1"/>
    </source>
</evidence>
<dbReference type="SMART" id="SM00382">
    <property type="entry name" value="AAA"/>
    <property type="match status" value="2"/>
</dbReference>
<dbReference type="GO" id="GO:0005319">
    <property type="term" value="F:lipid transporter activity"/>
    <property type="evidence" value="ECO:0007669"/>
    <property type="project" value="TreeGrafter"/>
</dbReference>
<dbReference type="GO" id="GO:0016887">
    <property type="term" value="F:ATP hydrolysis activity"/>
    <property type="evidence" value="ECO:0007669"/>
    <property type="project" value="InterPro"/>
</dbReference>
<name>A0A0D9QW66_CHLSB</name>
<feature type="transmembrane region" description="Helical" evidence="11">
    <location>
        <begin position="296"/>
        <end position="322"/>
    </location>
</feature>
<dbReference type="InterPro" id="IPR003593">
    <property type="entry name" value="AAA+_ATPase"/>
</dbReference>
<feature type="transmembrane region" description="Helical" evidence="11">
    <location>
        <begin position="267"/>
        <end position="290"/>
    </location>
</feature>
<evidence type="ECO:0000256" key="6">
    <source>
        <dbReference type="ARBA" id="ARBA00022741"/>
    </source>
</evidence>
<dbReference type="EMBL" id="AQIB01117674">
    <property type="status" value="NOT_ANNOTATED_CDS"/>
    <property type="molecule type" value="Genomic_DNA"/>
</dbReference>
<keyword evidence="4 11" id="KW-0812">Transmembrane</keyword>
<dbReference type="Bgee" id="ENSCSAG00000004307">
    <property type="expression patterns" value="Expressed in adrenal cortex and 6 other cell types or tissues"/>
</dbReference>
<evidence type="ECO:0000256" key="4">
    <source>
        <dbReference type="ARBA" id="ARBA00022692"/>
    </source>
</evidence>
<feature type="transmembrane region" description="Helical" evidence="11">
    <location>
        <begin position="1067"/>
        <end position="1090"/>
    </location>
</feature>
<keyword evidence="6" id="KW-0547">Nucleotide-binding</keyword>
<dbReference type="GO" id="GO:0008559">
    <property type="term" value="F:ABC-type xenobiotic transporter activity"/>
    <property type="evidence" value="ECO:0007669"/>
    <property type="project" value="Ensembl"/>
</dbReference>
<dbReference type="FunFam" id="3.40.50.300:FF:000335">
    <property type="entry name" value="ATP binding cassette subfamily A member 5"/>
    <property type="match status" value="1"/>
</dbReference>
<dbReference type="InterPro" id="IPR026082">
    <property type="entry name" value="ABCA"/>
</dbReference>
<feature type="transmembrane region" description="Helical" evidence="11">
    <location>
        <begin position="226"/>
        <end position="246"/>
    </location>
</feature>
<dbReference type="InterPro" id="IPR027417">
    <property type="entry name" value="P-loop_NTPase"/>
</dbReference>
<gene>
    <name evidence="13" type="primary">ABCA8</name>
</gene>
<evidence type="ECO:0000256" key="3">
    <source>
        <dbReference type="ARBA" id="ARBA00022448"/>
    </source>
</evidence>
<evidence type="ECO:0000256" key="2">
    <source>
        <dbReference type="ARBA" id="ARBA00008869"/>
    </source>
</evidence>
<dbReference type="STRING" id="60711.ENSCSAP00000000605"/>
<keyword evidence="8" id="KW-1278">Translocase</keyword>
<dbReference type="GO" id="GO:0016323">
    <property type="term" value="C:basolateral plasma membrane"/>
    <property type="evidence" value="ECO:0007669"/>
    <property type="project" value="Ensembl"/>
</dbReference>
<dbReference type="PANTHER" id="PTHR19229:SF274">
    <property type="entry name" value="ABC-TYPE ORGANIC ANION TRANSPORTER ABCA8"/>
    <property type="match status" value="1"/>
</dbReference>
<dbReference type="GeneTree" id="ENSGT00940000162012"/>
<keyword evidence="9 11" id="KW-1133">Transmembrane helix</keyword>
<keyword evidence="3" id="KW-0813">Transport</keyword>
<feature type="transmembrane region" description="Helical" evidence="11">
    <location>
        <begin position="864"/>
        <end position="890"/>
    </location>
</feature>
<dbReference type="GO" id="GO:0005743">
    <property type="term" value="C:mitochondrial inner membrane"/>
    <property type="evidence" value="ECO:0007669"/>
    <property type="project" value="TreeGrafter"/>
</dbReference>
<feature type="transmembrane region" description="Helical" evidence="11">
    <location>
        <begin position="361"/>
        <end position="381"/>
    </location>
</feature>
<dbReference type="GO" id="GO:0005524">
    <property type="term" value="F:ATP binding"/>
    <property type="evidence" value="ECO:0007669"/>
    <property type="project" value="UniProtKB-KW"/>
</dbReference>
<dbReference type="InterPro" id="IPR003439">
    <property type="entry name" value="ABC_transporter-like_ATP-bd"/>
</dbReference>
<dbReference type="Pfam" id="PF12698">
    <property type="entry name" value="ABC2_membrane_3"/>
    <property type="match status" value="2"/>
</dbReference>
<accession>A0A0D9QW66</accession>
<dbReference type="GO" id="GO:0006855">
    <property type="term" value="P:xenobiotic transmembrane transport"/>
    <property type="evidence" value="ECO:0007669"/>
    <property type="project" value="Ensembl"/>
</dbReference>
<comment type="subcellular location">
    <subcellularLocation>
        <location evidence="1">Membrane</location>
        <topology evidence="1">Multi-pass membrane protein</topology>
    </subcellularLocation>
</comment>
<dbReference type="GO" id="GO:0005783">
    <property type="term" value="C:endoplasmic reticulum"/>
    <property type="evidence" value="ECO:0007669"/>
    <property type="project" value="Ensembl"/>
</dbReference>